<feature type="repeat" description="WD" evidence="5">
    <location>
        <begin position="1681"/>
        <end position="1722"/>
    </location>
</feature>
<dbReference type="InterPro" id="IPR001680">
    <property type="entry name" value="WD40_rpt"/>
</dbReference>
<evidence type="ECO:0000259" key="7">
    <source>
        <dbReference type="PROSITE" id="PS50011"/>
    </source>
</evidence>
<keyword evidence="4 6" id="KW-0067">ATP-binding</keyword>
<evidence type="ECO:0000313" key="9">
    <source>
        <dbReference type="Proteomes" id="UP001164459"/>
    </source>
</evidence>
<dbReference type="Proteomes" id="UP001164459">
    <property type="component" value="Chromosome"/>
</dbReference>
<dbReference type="PROSITE" id="PS00107">
    <property type="entry name" value="PROTEIN_KINASE_ATP"/>
    <property type="match status" value="1"/>
</dbReference>
<evidence type="ECO:0000256" key="4">
    <source>
        <dbReference type="ARBA" id="ARBA00022840"/>
    </source>
</evidence>
<dbReference type="RefSeq" id="WP_269035043.1">
    <property type="nucleotide sequence ID" value="NZ_CP114040.1"/>
</dbReference>
<protein>
    <submittedName>
        <fullName evidence="8">Protein kinase</fullName>
    </submittedName>
</protein>
<dbReference type="InterPro" id="IPR011047">
    <property type="entry name" value="Quinoprotein_ADH-like_sf"/>
</dbReference>
<feature type="domain" description="Protein kinase" evidence="7">
    <location>
        <begin position="102"/>
        <end position="350"/>
    </location>
</feature>
<feature type="binding site" evidence="6">
    <location>
        <position position="131"/>
    </location>
    <ligand>
        <name>ATP</name>
        <dbReference type="ChEBI" id="CHEBI:30616"/>
    </ligand>
</feature>
<evidence type="ECO:0000256" key="2">
    <source>
        <dbReference type="ARBA" id="ARBA00022741"/>
    </source>
</evidence>
<dbReference type="SMART" id="SM00382">
    <property type="entry name" value="AAA"/>
    <property type="match status" value="1"/>
</dbReference>
<dbReference type="PANTHER" id="PTHR43289:SF6">
    <property type="entry name" value="SERINE_THREONINE-PROTEIN KINASE NEKL-3"/>
    <property type="match status" value="1"/>
</dbReference>
<organism evidence="8 9">
    <name type="scientific">Nannocystis punicea</name>
    <dbReference type="NCBI Taxonomy" id="2995304"/>
    <lineage>
        <taxon>Bacteria</taxon>
        <taxon>Pseudomonadati</taxon>
        <taxon>Myxococcota</taxon>
        <taxon>Polyangia</taxon>
        <taxon>Nannocystales</taxon>
        <taxon>Nannocystaceae</taxon>
        <taxon>Nannocystis</taxon>
    </lineage>
</organism>
<keyword evidence="2 6" id="KW-0547">Nucleotide-binding</keyword>
<gene>
    <name evidence="8" type="ORF">O0S08_41430</name>
</gene>
<dbReference type="InterPro" id="IPR003593">
    <property type="entry name" value="AAA+_ATPase"/>
</dbReference>
<dbReference type="InterPro" id="IPR015943">
    <property type="entry name" value="WD40/YVTN_repeat-like_dom_sf"/>
</dbReference>
<dbReference type="InterPro" id="IPR017441">
    <property type="entry name" value="Protein_kinase_ATP_BS"/>
</dbReference>
<dbReference type="Gene3D" id="1.10.510.10">
    <property type="entry name" value="Transferase(Phosphotransferase) domain 1"/>
    <property type="match status" value="1"/>
</dbReference>
<reference evidence="8" key="1">
    <citation type="submission" date="2022-11" db="EMBL/GenBank/DDBJ databases">
        <title>Minimal conservation of predation-associated metabolite biosynthetic gene clusters underscores biosynthetic potential of Myxococcota including descriptions for ten novel species: Archangium lansinium sp. nov., Myxococcus landrumus sp. nov., Nannocystis bai.</title>
        <authorList>
            <person name="Ahearne A."/>
            <person name="Stevens C."/>
            <person name="Dowd S."/>
        </authorList>
    </citation>
    <scope>NUCLEOTIDE SEQUENCE</scope>
    <source>
        <strain evidence="8">Fl3</strain>
    </source>
</reference>
<dbReference type="SUPFAM" id="SSF52540">
    <property type="entry name" value="P-loop containing nucleoside triphosphate hydrolases"/>
    <property type="match status" value="1"/>
</dbReference>
<dbReference type="Gene3D" id="3.30.200.20">
    <property type="entry name" value="Phosphorylase Kinase, domain 1"/>
    <property type="match status" value="1"/>
</dbReference>
<dbReference type="GO" id="GO:0016301">
    <property type="term" value="F:kinase activity"/>
    <property type="evidence" value="ECO:0007669"/>
    <property type="project" value="UniProtKB-KW"/>
</dbReference>
<dbReference type="InterPro" id="IPR011009">
    <property type="entry name" value="Kinase-like_dom_sf"/>
</dbReference>
<evidence type="ECO:0000256" key="1">
    <source>
        <dbReference type="ARBA" id="ARBA00022679"/>
    </source>
</evidence>
<dbReference type="InterPro" id="IPR000719">
    <property type="entry name" value="Prot_kinase_dom"/>
</dbReference>
<dbReference type="PROSITE" id="PS50082">
    <property type="entry name" value="WD_REPEATS_2"/>
    <property type="match status" value="1"/>
</dbReference>
<dbReference type="Pfam" id="PF00805">
    <property type="entry name" value="Pentapeptide"/>
    <property type="match status" value="2"/>
</dbReference>
<dbReference type="Pfam" id="PF00400">
    <property type="entry name" value="WD40"/>
    <property type="match status" value="1"/>
</dbReference>
<dbReference type="EMBL" id="CP114040">
    <property type="protein sequence ID" value="WAS92686.1"/>
    <property type="molecule type" value="Genomic_DNA"/>
</dbReference>
<dbReference type="InterPro" id="IPR001646">
    <property type="entry name" value="5peptide_repeat"/>
</dbReference>
<dbReference type="InterPro" id="IPR027417">
    <property type="entry name" value="P-loop_NTPase"/>
</dbReference>
<dbReference type="Gene3D" id="2.130.10.10">
    <property type="entry name" value="YVTN repeat-like/Quinoprotein amine dehydrogenase"/>
    <property type="match status" value="3"/>
</dbReference>
<evidence type="ECO:0000256" key="6">
    <source>
        <dbReference type="PROSITE-ProRule" id="PRU10141"/>
    </source>
</evidence>
<dbReference type="SUPFAM" id="SSF56112">
    <property type="entry name" value="Protein kinase-like (PK-like)"/>
    <property type="match status" value="1"/>
</dbReference>
<dbReference type="SUPFAM" id="SSF141571">
    <property type="entry name" value="Pentapeptide repeat-like"/>
    <property type="match status" value="1"/>
</dbReference>
<evidence type="ECO:0000256" key="3">
    <source>
        <dbReference type="ARBA" id="ARBA00022777"/>
    </source>
</evidence>
<keyword evidence="1" id="KW-0808">Transferase</keyword>
<dbReference type="PROSITE" id="PS50294">
    <property type="entry name" value="WD_REPEATS_REGION"/>
    <property type="match status" value="1"/>
</dbReference>
<dbReference type="SMART" id="SM00320">
    <property type="entry name" value="WD40"/>
    <property type="match status" value="8"/>
</dbReference>
<evidence type="ECO:0000256" key="5">
    <source>
        <dbReference type="PROSITE-ProRule" id="PRU00221"/>
    </source>
</evidence>
<dbReference type="PANTHER" id="PTHR43289">
    <property type="entry name" value="MITOGEN-ACTIVATED PROTEIN KINASE KINASE KINASE 20-RELATED"/>
    <property type="match status" value="1"/>
</dbReference>
<keyword evidence="9" id="KW-1185">Reference proteome</keyword>
<proteinExistence type="predicted"/>
<dbReference type="PROSITE" id="PS50011">
    <property type="entry name" value="PROTEIN_KINASE_DOM"/>
    <property type="match status" value="1"/>
</dbReference>
<dbReference type="Gene3D" id="2.160.20.80">
    <property type="entry name" value="E3 ubiquitin-protein ligase SopA"/>
    <property type="match status" value="1"/>
</dbReference>
<name>A0ABY7H0A6_9BACT</name>
<dbReference type="Pfam" id="PF00069">
    <property type="entry name" value="Pkinase"/>
    <property type="match status" value="1"/>
</dbReference>
<sequence length="1783" mass="193092">MASRAHALAELLASLFSDDELRRHVSDEPYSLRDALPGAAVSLAQLAFATAELLLRRDFVDHEFFDRLVESRPRRIAAIRVVERGVLPAAPLEAGALWSGRYELQHRLGEGGFAEVWQAVDIITGSYVALKILTRQAADDERTRRRFIRGGSMLSRLRHRGLVIVHEPHAREGAHVYCVMDHVPGRTLAEAACDAGAARESLLAAILEVGETLAFVHEHGVMHRDVNPNNIIVDGDHHAKLVDFDLAGGRAFAPLTATVPLGTLPYVAPELLDGSIDFAPSTDVYSLAMTTLYVLLQGQLPSSVAVREPAHLLAREQVPFAMRAPLRAALCPDPRQRTQTMSEFCRSLELARARPDPGPPSPAFAADGSLLLWSSADALSSDLESAGLRVWPAEVVESHMRQNRRTGTELDALLPYPELLRVGTVLALCGYRAAFIGITSHETPVFVMPYGHLVLHDDGMPDPDDLGLARARACMPGAPVAVVLRGVIASQDRDVRELGRLIRIGAHDESRLRRLARFAKSPDHHDKLQPLVQETDERAIPAVEALFASTLDQPATIGLRGVLGAGKSYTLRMLAARLAQSAMTAGTPPVVFVDATEWDAPLQLSRLLRKGGFSAGETAAIEVAIAAGECVLLLDGLDTPGERNSPTRVATAVREALDALPATDARIVLAVDPAVPLQVDTIMDLSALPGADFRGFKYSIDRDRAAALRKTLAQEGLASLLNLPGLGVQLLRIAREWPERLRRSELYPVLADYVQSWIARAVRLVFDVTEAEFHRALEAIAASVWFRREAIGSDAVGANIVHVLSRMADAAGRRFGTGMQAVLVDGAMLTREANPTMTATWLAREQARRFPAPIIPFRKTGEQPPNPTNDAVYFVHDSIFEWVLAGHFTRRLAAGGLEVLEGARPSAGLCASCRHTPSWPQARERLVDILRTGEPAELRGHALLLIAADPDIGSTPERPWRLAGVQLEYAELAGARLAGADLTGARLDHASLRGAVLTGSFLRSASLAHAQLDGANFDRAFAVGANLTGASLGSVTWREADLRAVNFAASRAEGAPQDFTGARTEGMEMIGVFWRAPRGLEQMAAFLRDGGDRIEGTSPPASTRALEQILSPGAFAWVRDVRWTRDGRFLVTIDSAGNVCVWHAEPLRPLRRWPATPFGATHLELAADGRTLVAWTEGKAARLWDLTTGAEVHAGALMDVPIHAAVWARHALVLVLFAEDGSLYTWRPGEPLQMGVRLVDRPARGCFVAGDTRLLVHTPASGGLALYELSGFSLLATSTIAPEHVSHSGFAPSPAGDQVAFKSMRALTICTITPRALSTSDAGITIAGQELQTFDPAVDWSPDGGWIVAAHERGLCIFSTDRQVWSHYLERSRGHRWSCLRFSSDGARIVGVHENTGTLDMWDARTGQCLVSMPASGEWIDAVALSKDHRSIGFTSDGVVHRLDLAKMALDRSLEPEYEHPVAIAPDAESLVFARARSLVLVDAQSRGEHVLDRCTCDDAAAWDRCHFTCDGRFIIARVCDDPRYELAAWDRATGSRVFAAPMAPQVLYQSQTVAVARAVGICGGQTARGEALLDFVAGDGERTSLQMDEQQCIYTLAVDAEERLLATAGQSERIVLWDVERCLQLQDGQASERALLAVFTTAWPLIDGLCFAPRGGLLAAACGDAVHVFDTRARSLLRRFDGHGFRIRSLAFSMDARHVIAGDWSGQVRVWSVGSGDLVAMFQLEAHGSGVVVRHGRCSEVGSYASVREWFGTVGASCHPLSAFAGAVVTPRELAAALSWEV</sequence>
<evidence type="ECO:0000313" key="8">
    <source>
        <dbReference type="EMBL" id="WAS92686.1"/>
    </source>
</evidence>
<keyword evidence="3 8" id="KW-0418">Kinase</keyword>
<dbReference type="CDD" id="cd14014">
    <property type="entry name" value="STKc_PknB_like"/>
    <property type="match status" value="1"/>
</dbReference>
<accession>A0ABY7H0A6</accession>
<dbReference type="SUPFAM" id="SSF50998">
    <property type="entry name" value="Quinoprotein alcohol dehydrogenase-like"/>
    <property type="match status" value="1"/>
</dbReference>
<keyword evidence="5" id="KW-0853">WD repeat</keyword>